<dbReference type="AlphaFoldDB" id="A0AAN5D622"/>
<reference evidence="3" key="1">
    <citation type="submission" date="2022-10" db="EMBL/GenBank/DDBJ databases">
        <title>Genome assembly of Pristionchus species.</title>
        <authorList>
            <person name="Yoshida K."/>
            <person name="Sommer R.J."/>
        </authorList>
    </citation>
    <scope>NUCLEOTIDE SEQUENCE [LARGE SCALE GENOMIC DNA]</scope>
    <source>
        <strain evidence="3">RS5460</strain>
    </source>
</reference>
<protein>
    <submittedName>
        <fullName evidence="2">Uncharacterized protein</fullName>
    </submittedName>
</protein>
<proteinExistence type="predicted"/>
<organism evidence="2 3">
    <name type="scientific">Pristionchus mayeri</name>
    <dbReference type="NCBI Taxonomy" id="1317129"/>
    <lineage>
        <taxon>Eukaryota</taxon>
        <taxon>Metazoa</taxon>
        <taxon>Ecdysozoa</taxon>
        <taxon>Nematoda</taxon>
        <taxon>Chromadorea</taxon>
        <taxon>Rhabditida</taxon>
        <taxon>Rhabditina</taxon>
        <taxon>Diplogasteromorpha</taxon>
        <taxon>Diplogasteroidea</taxon>
        <taxon>Neodiplogasteridae</taxon>
        <taxon>Pristionchus</taxon>
    </lineage>
</organism>
<comment type="caution">
    <text evidence="2">The sequence shown here is derived from an EMBL/GenBank/DDBJ whole genome shotgun (WGS) entry which is preliminary data.</text>
</comment>
<feature type="region of interest" description="Disordered" evidence="1">
    <location>
        <begin position="57"/>
        <end position="127"/>
    </location>
</feature>
<gene>
    <name evidence="2" type="ORF">PMAYCL1PPCAC_27274</name>
</gene>
<feature type="compositionally biased region" description="Basic and acidic residues" evidence="1">
    <location>
        <begin position="103"/>
        <end position="113"/>
    </location>
</feature>
<accession>A0AAN5D622</accession>
<dbReference type="EMBL" id="BTRK01000006">
    <property type="protein sequence ID" value="GMR57079.1"/>
    <property type="molecule type" value="Genomic_DNA"/>
</dbReference>
<evidence type="ECO:0000313" key="2">
    <source>
        <dbReference type="EMBL" id="GMR57079.1"/>
    </source>
</evidence>
<keyword evidence="3" id="KW-1185">Reference proteome</keyword>
<evidence type="ECO:0000256" key="1">
    <source>
        <dbReference type="SAM" id="MobiDB-lite"/>
    </source>
</evidence>
<sequence length="127" mass="13943">SDDCINSVSAQYGEPTAWSSCQCPQACYQERYAISSHHGAFPLQDAGLRECNCWLSGSQSADRSSHRLHGIAGEQDARRGAENDAVDVPVPVRRPDGLPPGDVRSRNSRDLHPLRHPRNHNADQGED</sequence>
<feature type="non-terminal residue" evidence="2">
    <location>
        <position position="1"/>
    </location>
</feature>
<evidence type="ECO:0000313" key="3">
    <source>
        <dbReference type="Proteomes" id="UP001328107"/>
    </source>
</evidence>
<dbReference type="Proteomes" id="UP001328107">
    <property type="component" value="Unassembled WGS sequence"/>
</dbReference>
<name>A0AAN5D622_9BILA</name>
<feature type="non-terminal residue" evidence="2">
    <location>
        <position position="127"/>
    </location>
</feature>